<evidence type="ECO:0000313" key="2">
    <source>
        <dbReference type="Proteomes" id="UP001141327"/>
    </source>
</evidence>
<gene>
    <name evidence="1" type="ORF">PAPYR_6750</name>
</gene>
<evidence type="ECO:0000313" key="1">
    <source>
        <dbReference type="EMBL" id="KAJ4457715.1"/>
    </source>
</evidence>
<dbReference type="EMBL" id="JAPMOS010000041">
    <property type="protein sequence ID" value="KAJ4457715.1"/>
    <property type="molecule type" value="Genomic_DNA"/>
</dbReference>
<organism evidence="1 2">
    <name type="scientific">Paratrimastix pyriformis</name>
    <dbReference type="NCBI Taxonomy" id="342808"/>
    <lineage>
        <taxon>Eukaryota</taxon>
        <taxon>Metamonada</taxon>
        <taxon>Preaxostyla</taxon>
        <taxon>Paratrimastigidae</taxon>
        <taxon>Paratrimastix</taxon>
    </lineage>
</organism>
<dbReference type="Proteomes" id="UP001141327">
    <property type="component" value="Unassembled WGS sequence"/>
</dbReference>
<accession>A0ABQ8UJT8</accession>
<name>A0ABQ8UJT8_9EUKA</name>
<protein>
    <submittedName>
        <fullName evidence="1">Uncharacterized protein</fullName>
    </submittedName>
</protein>
<sequence length="289" mass="31762">MGASAPSVKVIHLVSAYSDTKQYLEKSEPTKFSFLSLFARSVDLEFWSSVPFSSRRSLVRGPLGPHSRLWYVSTVLWAYRNPPPTFSLAKGLFAVLVPHALRWPRPLRDRSFEGQCRTKLRYSKRESVSPPCVPVRVRARPEPTERDHSIPAGVVLASGIEGLPFWGNKFVRRLFRRFAQVVVEVDVGVLLDCTPSSTLGAASGRVRGSNGVSGIAQQHPDQPSPQLQLAAPAAVVGTGAVREVRESGEAPRRLRIRSTEAGSQLAEAGLAKPWLILAKRNPWLILSAP</sequence>
<proteinExistence type="predicted"/>
<reference evidence="1" key="1">
    <citation type="journal article" date="2022" name="bioRxiv">
        <title>Genomics of Preaxostyla Flagellates Illuminates Evolutionary Transitions and the Path Towards Mitochondrial Loss.</title>
        <authorList>
            <person name="Novak L.V.F."/>
            <person name="Treitli S.C."/>
            <person name="Pyrih J."/>
            <person name="Halakuc P."/>
            <person name="Pipaliya S.V."/>
            <person name="Vacek V."/>
            <person name="Brzon O."/>
            <person name="Soukal P."/>
            <person name="Eme L."/>
            <person name="Dacks J.B."/>
            <person name="Karnkowska A."/>
            <person name="Elias M."/>
            <person name="Hampl V."/>
        </authorList>
    </citation>
    <scope>NUCLEOTIDE SEQUENCE</scope>
    <source>
        <strain evidence="1">RCP-MX</strain>
    </source>
</reference>
<comment type="caution">
    <text evidence="1">The sequence shown here is derived from an EMBL/GenBank/DDBJ whole genome shotgun (WGS) entry which is preliminary data.</text>
</comment>
<keyword evidence="2" id="KW-1185">Reference proteome</keyword>